<evidence type="ECO:0000313" key="2">
    <source>
        <dbReference type="EMBL" id="KAK1401048.1"/>
    </source>
</evidence>
<reference evidence="2" key="1">
    <citation type="submission" date="2023-02" db="EMBL/GenBank/DDBJ databases">
        <title>Genome of toxic invasive species Heracleum sosnowskyi carries increased number of genes despite the absence of recent whole-genome duplications.</title>
        <authorList>
            <person name="Schelkunov M."/>
            <person name="Shtratnikova V."/>
            <person name="Makarenko M."/>
            <person name="Klepikova A."/>
            <person name="Omelchenko D."/>
            <person name="Novikova G."/>
            <person name="Obukhova E."/>
            <person name="Bogdanov V."/>
            <person name="Penin A."/>
            <person name="Logacheva M."/>
        </authorList>
    </citation>
    <scope>NUCLEOTIDE SEQUENCE</scope>
    <source>
        <strain evidence="2">Hsosn_3</strain>
        <tissue evidence="2">Leaf</tissue>
    </source>
</reference>
<feature type="region of interest" description="Disordered" evidence="1">
    <location>
        <begin position="52"/>
        <end position="92"/>
    </location>
</feature>
<dbReference type="AlphaFoldDB" id="A0AAD8JBY8"/>
<evidence type="ECO:0000256" key="1">
    <source>
        <dbReference type="SAM" id="MobiDB-lite"/>
    </source>
</evidence>
<reference evidence="2" key="2">
    <citation type="submission" date="2023-05" db="EMBL/GenBank/DDBJ databases">
        <authorList>
            <person name="Schelkunov M.I."/>
        </authorList>
    </citation>
    <scope>NUCLEOTIDE SEQUENCE</scope>
    <source>
        <strain evidence="2">Hsosn_3</strain>
        <tissue evidence="2">Leaf</tissue>
    </source>
</reference>
<feature type="compositionally biased region" description="Basic residues" evidence="1">
    <location>
        <begin position="60"/>
        <end position="70"/>
    </location>
</feature>
<accession>A0AAD8JBY8</accession>
<protein>
    <submittedName>
        <fullName evidence="2">Uncharacterized protein</fullName>
    </submittedName>
</protein>
<dbReference type="Proteomes" id="UP001237642">
    <property type="component" value="Unassembled WGS sequence"/>
</dbReference>
<name>A0AAD8JBY8_9APIA</name>
<proteinExistence type="predicted"/>
<sequence>MTNDPRIRLLNRLYTRKRKELKEIEKVKNVEVVEERMDNRSMDDLLSFINGGDGDSKCFRTTRNKNKNRRQKDQSRNTTSNNKNENREKDIDILNLDGHNGEIKDVSSSSRASMLQDSLSDTFISILDFDDADTHDGWVLY</sequence>
<comment type="caution">
    <text evidence="2">The sequence shown here is derived from an EMBL/GenBank/DDBJ whole genome shotgun (WGS) entry which is preliminary data.</text>
</comment>
<organism evidence="2 3">
    <name type="scientific">Heracleum sosnowskyi</name>
    <dbReference type="NCBI Taxonomy" id="360622"/>
    <lineage>
        <taxon>Eukaryota</taxon>
        <taxon>Viridiplantae</taxon>
        <taxon>Streptophyta</taxon>
        <taxon>Embryophyta</taxon>
        <taxon>Tracheophyta</taxon>
        <taxon>Spermatophyta</taxon>
        <taxon>Magnoliopsida</taxon>
        <taxon>eudicotyledons</taxon>
        <taxon>Gunneridae</taxon>
        <taxon>Pentapetalae</taxon>
        <taxon>asterids</taxon>
        <taxon>campanulids</taxon>
        <taxon>Apiales</taxon>
        <taxon>Apiaceae</taxon>
        <taxon>Apioideae</taxon>
        <taxon>apioid superclade</taxon>
        <taxon>Tordylieae</taxon>
        <taxon>Tordyliinae</taxon>
        <taxon>Heracleum</taxon>
    </lineage>
</organism>
<dbReference type="EMBL" id="JAUIZM010000001">
    <property type="protein sequence ID" value="KAK1401048.1"/>
    <property type="molecule type" value="Genomic_DNA"/>
</dbReference>
<gene>
    <name evidence="2" type="ORF">POM88_000653</name>
</gene>
<evidence type="ECO:0000313" key="3">
    <source>
        <dbReference type="Proteomes" id="UP001237642"/>
    </source>
</evidence>
<keyword evidence="3" id="KW-1185">Reference proteome</keyword>